<dbReference type="EMBL" id="LAZR01046206">
    <property type="protein sequence ID" value="KKK97076.1"/>
    <property type="molecule type" value="Genomic_DNA"/>
</dbReference>
<proteinExistence type="predicted"/>
<sequence length="81" mass="9141">MTSAERIDADIQMIDLADRIHLYDKAQEDIDRYEAAQGTIHQVNFQTDQGSIAIHDPDMLQKAEAALTKMIDAKKNEQALI</sequence>
<dbReference type="AlphaFoldDB" id="A0A0F9CKB6"/>
<gene>
    <name evidence="1" type="ORF">LCGC14_2656360</name>
</gene>
<evidence type="ECO:0000313" key="1">
    <source>
        <dbReference type="EMBL" id="KKK97076.1"/>
    </source>
</evidence>
<accession>A0A0F9CKB6</accession>
<reference evidence="1" key="1">
    <citation type="journal article" date="2015" name="Nature">
        <title>Complex archaea that bridge the gap between prokaryotes and eukaryotes.</title>
        <authorList>
            <person name="Spang A."/>
            <person name="Saw J.H."/>
            <person name="Jorgensen S.L."/>
            <person name="Zaremba-Niedzwiedzka K."/>
            <person name="Martijn J."/>
            <person name="Lind A.E."/>
            <person name="van Eijk R."/>
            <person name="Schleper C."/>
            <person name="Guy L."/>
            <person name="Ettema T.J."/>
        </authorList>
    </citation>
    <scope>NUCLEOTIDE SEQUENCE</scope>
</reference>
<name>A0A0F9CKB6_9ZZZZ</name>
<protein>
    <submittedName>
        <fullName evidence="1">Uncharacterized protein</fullName>
    </submittedName>
</protein>
<comment type="caution">
    <text evidence="1">The sequence shown here is derived from an EMBL/GenBank/DDBJ whole genome shotgun (WGS) entry which is preliminary data.</text>
</comment>
<organism evidence="1">
    <name type="scientific">marine sediment metagenome</name>
    <dbReference type="NCBI Taxonomy" id="412755"/>
    <lineage>
        <taxon>unclassified sequences</taxon>
        <taxon>metagenomes</taxon>
        <taxon>ecological metagenomes</taxon>
    </lineage>
</organism>